<organism evidence="6">
    <name type="scientific">Desulfacinum infernum</name>
    <dbReference type="NCBI Taxonomy" id="35837"/>
    <lineage>
        <taxon>Bacteria</taxon>
        <taxon>Pseudomonadati</taxon>
        <taxon>Thermodesulfobacteriota</taxon>
        <taxon>Syntrophobacteria</taxon>
        <taxon>Syntrophobacterales</taxon>
        <taxon>Syntrophobacteraceae</taxon>
        <taxon>Desulfacinum</taxon>
    </lineage>
</organism>
<sequence>MGQSVIEQAAARLRQSSWAVALTGAGISVESGIPDFRSPGGLWSKYDPLEYGDIRSFRMNPGKVWRMLVDMDRMLHDARPNPAHYALAFLEREGLLKGVITQNVDSLHQRAGSRTVVEFHGHGRTARCDQCGREVPREALKLQDLPPRCGCGGPMRPNFVFFGEGIPRSAYLQAAHMVERCDLLLVVGTSATVAPASHLPLMAKSRGAFIIEVNPNETELTAAHTDLHLALPAGQALPAIVSALGLAIHAEGK</sequence>
<evidence type="ECO:0000256" key="4">
    <source>
        <dbReference type="PROSITE-ProRule" id="PRU00236"/>
    </source>
</evidence>
<protein>
    <recommendedName>
        <fullName evidence="1">protein acetyllysine N-acetyltransferase</fullName>
        <ecNumber evidence="1">2.3.1.286</ecNumber>
    </recommendedName>
</protein>
<evidence type="ECO:0000256" key="2">
    <source>
        <dbReference type="ARBA" id="ARBA00022679"/>
    </source>
</evidence>
<feature type="binding site" evidence="4">
    <location>
        <position position="149"/>
    </location>
    <ligand>
        <name>Zn(2+)</name>
        <dbReference type="ChEBI" id="CHEBI:29105"/>
    </ligand>
</feature>
<evidence type="ECO:0000256" key="3">
    <source>
        <dbReference type="ARBA" id="ARBA00023027"/>
    </source>
</evidence>
<keyword evidence="4" id="KW-0862">Zinc</keyword>
<dbReference type="NCBIfam" id="NF001753">
    <property type="entry name" value="PRK00481.1-3"/>
    <property type="match status" value="1"/>
</dbReference>
<comment type="caution">
    <text evidence="6">The sequence shown here is derived from an EMBL/GenBank/DDBJ whole genome shotgun (WGS) entry which is preliminary data.</text>
</comment>
<keyword evidence="2" id="KW-0808">Transferase</keyword>
<accession>A0A831ZKM2</accession>
<name>A0A831ZKM2_9BACT</name>
<feature type="binding site" evidence="4">
    <location>
        <position position="131"/>
    </location>
    <ligand>
        <name>Zn(2+)</name>
        <dbReference type="ChEBI" id="CHEBI:29105"/>
    </ligand>
</feature>
<dbReference type="Gene3D" id="3.40.50.1220">
    <property type="entry name" value="TPP-binding domain"/>
    <property type="match status" value="1"/>
</dbReference>
<gene>
    <name evidence="6" type="ORF">ENS06_08690</name>
</gene>
<evidence type="ECO:0000259" key="5">
    <source>
        <dbReference type="PROSITE" id="PS50305"/>
    </source>
</evidence>
<dbReference type="InterPro" id="IPR003000">
    <property type="entry name" value="Sirtuin"/>
</dbReference>
<dbReference type="SUPFAM" id="SSF52467">
    <property type="entry name" value="DHS-like NAD/FAD-binding domain"/>
    <property type="match status" value="1"/>
</dbReference>
<feature type="domain" description="Deacetylase sirtuin-type" evidence="5">
    <location>
        <begin position="1"/>
        <end position="247"/>
    </location>
</feature>
<dbReference type="GO" id="GO:0017136">
    <property type="term" value="F:histone deacetylase activity, NAD-dependent"/>
    <property type="evidence" value="ECO:0007669"/>
    <property type="project" value="TreeGrafter"/>
</dbReference>
<proteinExistence type="predicted"/>
<dbReference type="PROSITE" id="PS50305">
    <property type="entry name" value="SIRTUIN"/>
    <property type="match status" value="1"/>
</dbReference>
<evidence type="ECO:0000313" key="6">
    <source>
        <dbReference type="EMBL" id="HFK97381.1"/>
    </source>
</evidence>
<dbReference type="GO" id="GO:0046872">
    <property type="term" value="F:metal ion binding"/>
    <property type="evidence" value="ECO:0007669"/>
    <property type="project" value="UniProtKB-KW"/>
</dbReference>
<dbReference type="EC" id="2.3.1.286" evidence="1"/>
<dbReference type="InterPro" id="IPR029035">
    <property type="entry name" value="DHS-like_NAD/FAD-binding_dom"/>
</dbReference>
<dbReference type="InterPro" id="IPR026590">
    <property type="entry name" value="Ssirtuin_cat_dom"/>
</dbReference>
<evidence type="ECO:0000256" key="1">
    <source>
        <dbReference type="ARBA" id="ARBA00012928"/>
    </source>
</evidence>
<dbReference type="InterPro" id="IPR026591">
    <property type="entry name" value="Sirtuin_cat_small_dom_sf"/>
</dbReference>
<dbReference type="PANTHER" id="PTHR11085">
    <property type="entry name" value="NAD-DEPENDENT PROTEIN DEACYLASE SIRTUIN-5, MITOCHONDRIAL-RELATED"/>
    <property type="match status" value="1"/>
</dbReference>
<dbReference type="AlphaFoldDB" id="A0A831ZKM2"/>
<keyword evidence="3" id="KW-0520">NAD</keyword>
<feature type="active site" description="Proton acceptor" evidence="4">
    <location>
        <position position="120"/>
    </location>
</feature>
<reference evidence="6" key="1">
    <citation type="journal article" date="2020" name="mSystems">
        <title>Genome- and Community-Level Interaction Insights into Carbon Utilization and Element Cycling Functions of Hydrothermarchaeota in Hydrothermal Sediment.</title>
        <authorList>
            <person name="Zhou Z."/>
            <person name="Liu Y."/>
            <person name="Xu W."/>
            <person name="Pan J."/>
            <person name="Luo Z.H."/>
            <person name="Li M."/>
        </authorList>
    </citation>
    <scope>NUCLEOTIDE SEQUENCE [LARGE SCALE GENOMIC DNA]</scope>
    <source>
        <strain evidence="6">SpSt-456</strain>
    </source>
</reference>
<dbReference type="CDD" id="cd01407">
    <property type="entry name" value="SIR2-fam"/>
    <property type="match status" value="1"/>
</dbReference>
<dbReference type="EMBL" id="DSTK01000026">
    <property type="protein sequence ID" value="HFK97381.1"/>
    <property type="molecule type" value="Genomic_DNA"/>
</dbReference>
<keyword evidence="4" id="KW-0479">Metal-binding</keyword>
<dbReference type="Gene3D" id="3.30.1600.10">
    <property type="entry name" value="SIR2/SIRT2 'Small Domain"/>
    <property type="match status" value="1"/>
</dbReference>
<dbReference type="Pfam" id="PF02146">
    <property type="entry name" value="SIR2"/>
    <property type="match status" value="1"/>
</dbReference>
<dbReference type="GO" id="GO:0070403">
    <property type="term" value="F:NAD+ binding"/>
    <property type="evidence" value="ECO:0007669"/>
    <property type="project" value="InterPro"/>
</dbReference>
<dbReference type="PANTHER" id="PTHR11085:SF10">
    <property type="entry name" value="NAD-DEPENDENT PROTEIN DEACYLASE SIRTUIN-5, MITOCHONDRIAL-RELATED"/>
    <property type="match status" value="1"/>
</dbReference>
<dbReference type="InterPro" id="IPR050134">
    <property type="entry name" value="NAD-dep_sirtuin_deacylases"/>
</dbReference>
<feature type="binding site" evidence="4">
    <location>
        <position position="128"/>
    </location>
    <ligand>
        <name>Zn(2+)</name>
        <dbReference type="ChEBI" id="CHEBI:29105"/>
    </ligand>
</feature>
<feature type="binding site" evidence="4">
    <location>
        <position position="151"/>
    </location>
    <ligand>
        <name>Zn(2+)</name>
        <dbReference type="ChEBI" id="CHEBI:29105"/>
    </ligand>
</feature>